<reference evidence="2 3" key="1">
    <citation type="submission" date="2018-12" db="EMBL/GenBank/DDBJ databases">
        <title>The whole draft genome of Aquabacterium sp. SJQ9.</title>
        <authorList>
            <person name="Sun L."/>
            <person name="Gao X."/>
            <person name="Chen W."/>
            <person name="Huang K."/>
        </authorList>
    </citation>
    <scope>NUCLEOTIDE SEQUENCE [LARGE SCALE GENOMIC DNA]</scope>
    <source>
        <strain evidence="2 3">SJQ9</strain>
    </source>
</reference>
<evidence type="ECO:0000313" key="3">
    <source>
        <dbReference type="Proteomes" id="UP000269265"/>
    </source>
</evidence>
<keyword evidence="3" id="KW-1185">Reference proteome</keyword>
<accession>A0A426VDT5</accession>
<dbReference type="InterPro" id="IPR024507">
    <property type="entry name" value="AtzH-like"/>
</dbReference>
<feature type="compositionally biased region" description="Basic and acidic residues" evidence="1">
    <location>
        <begin position="42"/>
        <end position="52"/>
    </location>
</feature>
<feature type="region of interest" description="Disordered" evidence="1">
    <location>
        <begin position="1"/>
        <end position="52"/>
    </location>
</feature>
<protein>
    <submittedName>
        <fullName evidence="2">DUF3225 domain-containing protein</fullName>
    </submittedName>
</protein>
<name>A0A426VDT5_9BURK</name>
<dbReference type="InterPro" id="IPR032710">
    <property type="entry name" value="NTF2-like_dom_sf"/>
</dbReference>
<evidence type="ECO:0000256" key="1">
    <source>
        <dbReference type="SAM" id="MobiDB-lite"/>
    </source>
</evidence>
<dbReference type="Proteomes" id="UP000269265">
    <property type="component" value="Unassembled WGS sequence"/>
</dbReference>
<gene>
    <name evidence="2" type="ORF">EIP75_08300</name>
</gene>
<dbReference type="SUPFAM" id="SSF54427">
    <property type="entry name" value="NTF2-like"/>
    <property type="match status" value="1"/>
</dbReference>
<dbReference type="EMBL" id="RSED01000005">
    <property type="protein sequence ID" value="RRS04960.1"/>
    <property type="molecule type" value="Genomic_DNA"/>
</dbReference>
<evidence type="ECO:0000313" key="2">
    <source>
        <dbReference type="EMBL" id="RRS04960.1"/>
    </source>
</evidence>
<feature type="compositionally biased region" description="Low complexity" evidence="1">
    <location>
        <begin position="1"/>
        <end position="14"/>
    </location>
</feature>
<proteinExistence type="predicted"/>
<dbReference type="AlphaFoldDB" id="A0A426VDT5"/>
<feature type="compositionally biased region" description="Low complexity" evidence="1">
    <location>
        <begin position="28"/>
        <end position="37"/>
    </location>
</feature>
<organism evidence="2 3">
    <name type="scientific">Aquabacterium soli</name>
    <dbReference type="NCBI Taxonomy" id="2493092"/>
    <lineage>
        <taxon>Bacteria</taxon>
        <taxon>Pseudomonadati</taxon>
        <taxon>Pseudomonadota</taxon>
        <taxon>Betaproteobacteria</taxon>
        <taxon>Burkholderiales</taxon>
        <taxon>Aquabacterium</taxon>
    </lineage>
</organism>
<dbReference type="Pfam" id="PF11533">
    <property type="entry name" value="AtzH-like"/>
    <property type="match status" value="1"/>
</dbReference>
<dbReference type="Gene3D" id="3.10.450.50">
    <property type="match status" value="1"/>
</dbReference>
<comment type="caution">
    <text evidence="2">The sequence shown here is derived from an EMBL/GenBank/DDBJ whole genome shotgun (WGS) entry which is preliminary data.</text>
</comment>
<sequence length="175" mass="18953">MAAGSRASSASPPACRVPTTSAISAAGAPTWPTASRTAPRRRPPDMDTKDINHSEVVTEITGIFLDYESALMANDVDALNDFFWDSAATTRYGIADKQLGHAALVAYRQGVPAPNFTRTLHDVRITAFGADMAVAMCEFTRSDTSLRGFQTQTWVRFGTQWKIVSAHVSMIPMPS</sequence>